<comment type="caution">
    <text evidence="2">The sequence shown here is derived from an EMBL/GenBank/DDBJ whole genome shotgun (WGS) entry which is preliminary data.</text>
</comment>
<proteinExistence type="predicted"/>
<dbReference type="EMBL" id="MHFR01000050">
    <property type="protein sequence ID" value="OGW96411.1"/>
    <property type="molecule type" value="Genomic_DNA"/>
</dbReference>
<reference evidence="2 3" key="1">
    <citation type="journal article" date="2016" name="Nat. Commun.">
        <title>Thousands of microbial genomes shed light on interconnected biogeochemical processes in an aquifer system.</title>
        <authorList>
            <person name="Anantharaman K."/>
            <person name="Brown C.T."/>
            <person name="Hug L.A."/>
            <person name="Sharon I."/>
            <person name="Castelle C.J."/>
            <person name="Probst A.J."/>
            <person name="Thomas B.C."/>
            <person name="Singh A."/>
            <person name="Wilkins M.J."/>
            <person name="Karaoz U."/>
            <person name="Brodie E.L."/>
            <person name="Williams K.H."/>
            <person name="Hubbard S.S."/>
            <person name="Banfield J.F."/>
        </authorList>
    </citation>
    <scope>NUCLEOTIDE SEQUENCE [LARGE SCALE GENOMIC DNA]</scope>
</reference>
<dbReference type="Proteomes" id="UP000178187">
    <property type="component" value="Unassembled WGS sequence"/>
</dbReference>
<accession>A0A1G1KU04</accession>
<sequence>MMRQRFDAPYFLRLPFIMSQLVSTLFDKSDEDFTSSPFPPKSAADPLRFLAESSPPRRGRGRGEGELSLKFIERDISCIINWLVETDS</sequence>
<evidence type="ECO:0000256" key="1">
    <source>
        <dbReference type="SAM" id="MobiDB-lite"/>
    </source>
</evidence>
<organism evidence="2 3">
    <name type="scientific">Candidatus Danuiimicrobium aquiferis</name>
    <dbReference type="NCBI Taxonomy" id="1801832"/>
    <lineage>
        <taxon>Bacteria</taxon>
        <taxon>Pseudomonadati</taxon>
        <taxon>Candidatus Omnitrophota</taxon>
        <taxon>Candidatus Danuiimicrobium</taxon>
    </lineage>
</organism>
<feature type="region of interest" description="Disordered" evidence="1">
    <location>
        <begin position="31"/>
        <end position="64"/>
    </location>
</feature>
<evidence type="ECO:0000313" key="2">
    <source>
        <dbReference type="EMBL" id="OGW96411.1"/>
    </source>
</evidence>
<gene>
    <name evidence="2" type="ORF">A3G33_00335</name>
</gene>
<name>A0A1G1KU04_9BACT</name>
<protein>
    <submittedName>
        <fullName evidence="2">Uncharacterized protein</fullName>
    </submittedName>
</protein>
<dbReference type="AlphaFoldDB" id="A0A1G1KU04"/>
<evidence type="ECO:0000313" key="3">
    <source>
        <dbReference type="Proteomes" id="UP000178187"/>
    </source>
</evidence>